<keyword evidence="4" id="KW-1185">Reference proteome</keyword>
<evidence type="ECO:0000259" key="2">
    <source>
        <dbReference type="Pfam" id="PF06172"/>
    </source>
</evidence>
<name>A0AAE0IQ11_9PEZI</name>
<dbReference type="InterPro" id="IPR039935">
    <property type="entry name" value="YML079W-like"/>
</dbReference>
<accession>A0AAE0IQ11</accession>
<reference evidence="3" key="2">
    <citation type="submission" date="2023-06" db="EMBL/GenBank/DDBJ databases">
        <authorList>
            <consortium name="Lawrence Berkeley National Laboratory"/>
            <person name="Haridas S."/>
            <person name="Hensen N."/>
            <person name="Bonometti L."/>
            <person name="Westerberg I."/>
            <person name="Brannstrom I.O."/>
            <person name="Guillou S."/>
            <person name="Cros-Aarteil S."/>
            <person name="Calhoun S."/>
            <person name="Kuo A."/>
            <person name="Mondo S."/>
            <person name="Pangilinan J."/>
            <person name="Riley R."/>
            <person name="Labutti K."/>
            <person name="Andreopoulos B."/>
            <person name="Lipzen A."/>
            <person name="Chen C."/>
            <person name="Yanf M."/>
            <person name="Daum C."/>
            <person name="Ng V."/>
            <person name="Clum A."/>
            <person name="Steindorff A."/>
            <person name="Ohm R."/>
            <person name="Martin F."/>
            <person name="Silar P."/>
            <person name="Natvig D."/>
            <person name="Lalanne C."/>
            <person name="Gautier V."/>
            <person name="Ament-Velasquez S.L."/>
            <person name="Kruys A."/>
            <person name="Hutchinson M.I."/>
            <person name="Powell A.J."/>
            <person name="Barry K."/>
            <person name="Miller A.N."/>
            <person name="Grigoriev I.V."/>
            <person name="Debuchy R."/>
            <person name="Gladieux P."/>
            <person name="Thoren M.H."/>
            <person name="Johannesson H."/>
        </authorList>
    </citation>
    <scope>NUCLEOTIDE SEQUENCE</scope>
    <source>
        <strain evidence="3">SMH4131-1</strain>
    </source>
</reference>
<dbReference type="InterPro" id="IPR014710">
    <property type="entry name" value="RmlC-like_jellyroll"/>
</dbReference>
<evidence type="ECO:0000313" key="4">
    <source>
        <dbReference type="Proteomes" id="UP001286456"/>
    </source>
</evidence>
<evidence type="ECO:0000256" key="1">
    <source>
        <dbReference type="SAM" id="MobiDB-lite"/>
    </source>
</evidence>
<protein>
    <submittedName>
        <fullName evidence="3">RmlC-like cupin domain-containing protein</fullName>
    </submittedName>
</protein>
<evidence type="ECO:0000313" key="3">
    <source>
        <dbReference type="EMBL" id="KAK3328386.1"/>
    </source>
</evidence>
<gene>
    <name evidence="3" type="ORF">B0T19DRAFT_424413</name>
</gene>
<dbReference type="EMBL" id="JAUEPO010000003">
    <property type="protein sequence ID" value="KAK3328386.1"/>
    <property type="molecule type" value="Genomic_DNA"/>
</dbReference>
<dbReference type="InterPro" id="IPR009327">
    <property type="entry name" value="Cupin_DUF985"/>
</dbReference>
<dbReference type="Gene3D" id="2.60.120.10">
    <property type="entry name" value="Jelly Rolls"/>
    <property type="match status" value="1"/>
</dbReference>
<dbReference type="Pfam" id="PF06172">
    <property type="entry name" value="Cupin_5"/>
    <property type="match status" value="1"/>
</dbReference>
<sequence>MSTPTSPFTPAFPPATTSTADHEPARITAIISALKMIPLIEGGYFVETDRDPLLIPSPFPPVPMKSVTPAAGAGQQTIRPGFDPAWRNASTSIFYLITPSSPQGTFHRNRARNVHTLHHGRGRYIVIHPDEKDEEKRVETFVVGPNVVAGERLQWIVEGGTYKASFLLPDEEGEGGSDGGLLISETVVPGFEFYDHDFLEKEALREMVGEKRAEELEWLVREE</sequence>
<feature type="region of interest" description="Disordered" evidence="1">
    <location>
        <begin position="1"/>
        <end position="23"/>
    </location>
</feature>
<dbReference type="CDD" id="cd06121">
    <property type="entry name" value="cupin_YML079wp"/>
    <property type="match status" value="1"/>
</dbReference>
<organism evidence="3 4">
    <name type="scientific">Cercophora scortea</name>
    <dbReference type="NCBI Taxonomy" id="314031"/>
    <lineage>
        <taxon>Eukaryota</taxon>
        <taxon>Fungi</taxon>
        <taxon>Dikarya</taxon>
        <taxon>Ascomycota</taxon>
        <taxon>Pezizomycotina</taxon>
        <taxon>Sordariomycetes</taxon>
        <taxon>Sordariomycetidae</taxon>
        <taxon>Sordariales</taxon>
        <taxon>Lasiosphaeriaceae</taxon>
        <taxon>Cercophora</taxon>
    </lineage>
</organism>
<proteinExistence type="predicted"/>
<reference evidence="3" key="1">
    <citation type="journal article" date="2023" name="Mol. Phylogenet. Evol.">
        <title>Genome-scale phylogeny and comparative genomics of the fungal order Sordariales.</title>
        <authorList>
            <person name="Hensen N."/>
            <person name="Bonometti L."/>
            <person name="Westerberg I."/>
            <person name="Brannstrom I.O."/>
            <person name="Guillou S."/>
            <person name="Cros-Aarteil S."/>
            <person name="Calhoun S."/>
            <person name="Haridas S."/>
            <person name="Kuo A."/>
            <person name="Mondo S."/>
            <person name="Pangilinan J."/>
            <person name="Riley R."/>
            <person name="LaButti K."/>
            <person name="Andreopoulos B."/>
            <person name="Lipzen A."/>
            <person name="Chen C."/>
            <person name="Yan M."/>
            <person name="Daum C."/>
            <person name="Ng V."/>
            <person name="Clum A."/>
            <person name="Steindorff A."/>
            <person name="Ohm R.A."/>
            <person name="Martin F."/>
            <person name="Silar P."/>
            <person name="Natvig D.O."/>
            <person name="Lalanne C."/>
            <person name="Gautier V."/>
            <person name="Ament-Velasquez S.L."/>
            <person name="Kruys A."/>
            <person name="Hutchinson M.I."/>
            <person name="Powell A.J."/>
            <person name="Barry K."/>
            <person name="Miller A.N."/>
            <person name="Grigoriev I.V."/>
            <person name="Debuchy R."/>
            <person name="Gladieux P."/>
            <person name="Hiltunen Thoren M."/>
            <person name="Johannesson H."/>
        </authorList>
    </citation>
    <scope>NUCLEOTIDE SEQUENCE</scope>
    <source>
        <strain evidence="3">SMH4131-1</strain>
    </source>
</reference>
<dbReference type="PANTHER" id="PTHR33387">
    <property type="entry name" value="RMLC-LIKE JELLY ROLL FOLD PROTEIN"/>
    <property type="match status" value="1"/>
</dbReference>
<dbReference type="AlphaFoldDB" id="A0AAE0IQ11"/>
<feature type="domain" description="DUF985" evidence="2">
    <location>
        <begin position="29"/>
        <end position="198"/>
    </location>
</feature>
<dbReference type="InterPro" id="IPR011051">
    <property type="entry name" value="RmlC_Cupin_sf"/>
</dbReference>
<dbReference type="SUPFAM" id="SSF51182">
    <property type="entry name" value="RmlC-like cupins"/>
    <property type="match status" value="1"/>
</dbReference>
<dbReference type="PANTHER" id="PTHR33387:SF3">
    <property type="entry name" value="DUF985 DOMAIN-CONTAINING PROTEIN"/>
    <property type="match status" value="1"/>
</dbReference>
<comment type="caution">
    <text evidence="3">The sequence shown here is derived from an EMBL/GenBank/DDBJ whole genome shotgun (WGS) entry which is preliminary data.</text>
</comment>
<dbReference type="Proteomes" id="UP001286456">
    <property type="component" value="Unassembled WGS sequence"/>
</dbReference>
<feature type="compositionally biased region" description="Low complexity" evidence="1">
    <location>
        <begin position="1"/>
        <end position="19"/>
    </location>
</feature>